<dbReference type="InterPro" id="IPR036111">
    <property type="entry name" value="Mal/L-sulfo/L-lacto_DH-like_sf"/>
</dbReference>
<dbReference type="Pfam" id="PF02615">
    <property type="entry name" value="Ldh_2"/>
    <property type="match status" value="1"/>
</dbReference>
<dbReference type="InterPro" id="IPR043144">
    <property type="entry name" value="Mal/L-sulf/L-lact_DH-like_ah"/>
</dbReference>
<gene>
    <name evidence="3" type="ORF">OFY01_06790</name>
</gene>
<proteinExistence type="inferred from homology"/>
<sequence length="371" mass="39310">MTTATTAERAQGTVRLDYERLVDFTTEVFTRRGLPPQRAAIAARALVHGDLTGVTSHGLANLTRLYLPLFDDERADPRAELEIVSDRGAALLVDSHRALGLWSAHAAMDLALERAATHGVALVSLYNGTHFGCAGHFTAHAAEQGAIGFLAGNCGGQRIIRPPGAAEPLLGTNPFSIAVPVGAHPAYVLDMSTTVVPTGRIRAAARAGREIPEGWLADDAGRPVTDPHAFDRGEAHLQWLGGRPQTGSFKGYALSLMVETLAALLPGAELGPVSTAGRDDNIGFFTLAIAPGRLRAQADFLKESEELFDALLNARAVDPAQPVRYPGWPEAQHADEARAHGVPLTADLFAELEEVARDLSLTAPTPLGGTR</sequence>
<dbReference type="Proteomes" id="UP001163064">
    <property type="component" value="Unassembled WGS sequence"/>
</dbReference>
<name>A0ABT3TR09_9ACTN</name>
<dbReference type="EMBL" id="JAPHNL010000051">
    <property type="protein sequence ID" value="MCX3059478.1"/>
    <property type="molecule type" value="Genomic_DNA"/>
</dbReference>
<evidence type="ECO:0000313" key="3">
    <source>
        <dbReference type="EMBL" id="MCX3059478.1"/>
    </source>
</evidence>
<dbReference type="RefSeq" id="WP_266597310.1">
    <property type="nucleotide sequence ID" value="NZ_JAPHNL010000051.1"/>
</dbReference>
<evidence type="ECO:0000256" key="1">
    <source>
        <dbReference type="ARBA" id="ARBA00006056"/>
    </source>
</evidence>
<comment type="similarity">
    <text evidence="1">Belongs to the LDH2/MDH2 oxidoreductase family.</text>
</comment>
<accession>A0ABT3TR09</accession>
<dbReference type="Gene3D" id="1.10.1530.10">
    <property type="match status" value="1"/>
</dbReference>
<evidence type="ECO:0000256" key="2">
    <source>
        <dbReference type="ARBA" id="ARBA00023002"/>
    </source>
</evidence>
<reference evidence="3" key="1">
    <citation type="submission" date="2022-10" db="EMBL/GenBank/DDBJ databases">
        <title>Streptomyces beihaiensis sp. nov., a chitin degrading actinobacterium, isolated from shrimp pond soil.</title>
        <authorList>
            <person name="Xie J."/>
            <person name="Shen N."/>
        </authorList>
    </citation>
    <scope>NUCLEOTIDE SEQUENCE</scope>
    <source>
        <strain evidence="3">GXMU-J5</strain>
    </source>
</reference>
<evidence type="ECO:0000313" key="4">
    <source>
        <dbReference type="Proteomes" id="UP001163064"/>
    </source>
</evidence>
<dbReference type="SUPFAM" id="SSF89733">
    <property type="entry name" value="L-sulfolactate dehydrogenase-like"/>
    <property type="match status" value="1"/>
</dbReference>
<keyword evidence="2" id="KW-0560">Oxidoreductase</keyword>
<dbReference type="PANTHER" id="PTHR11091">
    <property type="entry name" value="OXIDOREDUCTASE-RELATED"/>
    <property type="match status" value="1"/>
</dbReference>
<organism evidence="3 4">
    <name type="scientific">Streptomyces beihaiensis</name>
    <dbReference type="NCBI Taxonomy" id="2984495"/>
    <lineage>
        <taxon>Bacteria</taxon>
        <taxon>Bacillati</taxon>
        <taxon>Actinomycetota</taxon>
        <taxon>Actinomycetes</taxon>
        <taxon>Kitasatosporales</taxon>
        <taxon>Streptomycetaceae</taxon>
        <taxon>Streptomyces</taxon>
    </lineage>
</organism>
<dbReference type="InterPro" id="IPR043143">
    <property type="entry name" value="Mal/L-sulf/L-lact_DH-like_NADP"/>
</dbReference>
<protein>
    <submittedName>
        <fullName evidence="3">Ldh family oxidoreductase</fullName>
    </submittedName>
</protein>
<keyword evidence="4" id="KW-1185">Reference proteome</keyword>
<dbReference type="InterPro" id="IPR003767">
    <property type="entry name" value="Malate/L-lactate_DH-like"/>
</dbReference>
<dbReference type="Gene3D" id="3.30.1370.60">
    <property type="entry name" value="Hypothetical oxidoreductase yiak, domain 2"/>
    <property type="match status" value="1"/>
</dbReference>
<dbReference type="PANTHER" id="PTHR11091:SF0">
    <property type="entry name" value="MALATE DEHYDROGENASE"/>
    <property type="match status" value="1"/>
</dbReference>
<comment type="caution">
    <text evidence="3">The sequence shown here is derived from an EMBL/GenBank/DDBJ whole genome shotgun (WGS) entry which is preliminary data.</text>
</comment>